<feature type="transmembrane region" description="Helical" evidence="6">
    <location>
        <begin position="363"/>
        <end position="381"/>
    </location>
</feature>
<feature type="domain" description="Major facilitator superfamily (MFS) profile" evidence="7">
    <location>
        <begin position="24"/>
        <end position="411"/>
    </location>
</feature>
<keyword evidence="5 6" id="KW-0472">Membrane</keyword>
<feature type="transmembrane region" description="Helical" evidence="6">
    <location>
        <begin position="387"/>
        <end position="406"/>
    </location>
</feature>
<accession>A0ABS4W9V3</accession>
<feature type="transmembrane region" description="Helical" evidence="6">
    <location>
        <begin position="148"/>
        <end position="171"/>
    </location>
</feature>
<dbReference type="PANTHER" id="PTHR43124:SF10">
    <property type="entry name" value="PURINE EFFLUX PUMP PBUE"/>
    <property type="match status" value="1"/>
</dbReference>
<protein>
    <submittedName>
        <fullName evidence="8">MFS family arabinose efflux permease</fullName>
    </submittedName>
</protein>
<proteinExistence type="predicted"/>
<reference evidence="8 9" key="1">
    <citation type="submission" date="2021-03" db="EMBL/GenBank/DDBJ databases">
        <title>Sequencing the genomes of 1000 actinobacteria strains.</title>
        <authorList>
            <person name="Klenk H.-P."/>
        </authorList>
    </citation>
    <scope>NUCLEOTIDE SEQUENCE [LARGE SCALE GENOMIC DNA]</scope>
    <source>
        <strain evidence="8 9">DSM 15454</strain>
    </source>
</reference>
<evidence type="ECO:0000256" key="6">
    <source>
        <dbReference type="SAM" id="Phobius"/>
    </source>
</evidence>
<feature type="transmembrane region" description="Helical" evidence="6">
    <location>
        <begin position="177"/>
        <end position="198"/>
    </location>
</feature>
<keyword evidence="4 6" id="KW-1133">Transmembrane helix</keyword>
<name>A0ABS4W9V3_9MICC</name>
<feature type="transmembrane region" description="Helical" evidence="6">
    <location>
        <begin position="225"/>
        <end position="250"/>
    </location>
</feature>
<dbReference type="PANTHER" id="PTHR43124">
    <property type="entry name" value="PURINE EFFLUX PUMP PBUE"/>
    <property type="match status" value="1"/>
</dbReference>
<evidence type="ECO:0000256" key="3">
    <source>
        <dbReference type="ARBA" id="ARBA00022692"/>
    </source>
</evidence>
<dbReference type="InterPro" id="IPR011701">
    <property type="entry name" value="MFS"/>
</dbReference>
<dbReference type="PROSITE" id="PS50850">
    <property type="entry name" value="MFS"/>
    <property type="match status" value="1"/>
</dbReference>
<feature type="transmembrane region" description="Helical" evidence="6">
    <location>
        <begin position="90"/>
        <end position="109"/>
    </location>
</feature>
<feature type="transmembrane region" description="Helical" evidence="6">
    <location>
        <begin position="55"/>
        <end position="78"/>
    </location>
</feature>
<evidence type="ECO:0000259" key="7">
    <source>
        <dbReference type="PROSITE" id="PS50850"/>
    </source>
</evidence>
<organism evidence="8 9">
    <name type="scientific">Paeniglutamicibacter psychrophenolicus</name>
    <dbReference type="NCBI Taxonomy" id="257454"/>
    <lineage>
        <taxon>Bacteria</taxon>
        <taxon>Bacillati</taxon>
        <taxon>Actinomycetota</taxon>
        <taxon>Actinomycetes</taxon>
        <taxon>Micrococcales</taxon>
        <taxon>Micrococcaceae</taxon>
        <taxon>Paeniglutamicibacter</taxon>
    </lineage>
</organism>
<evidence type="ECO:0000256" key="5">
    <source>
        <dbReference type="ARBA" id="ARBA00023136"/>
    </source>
</evidence>
<feature type="transmembrane region" description="Helical" evidence="6">
    <location>
        <begin position="320"/>
        <end position="342"/>
    </location>
</feature>
<keyword evidence="9" id="KW-1185">Reference proteome</keyword>
<comment type="subcellular location">
    <subcellularLocation>
        <location evidence="1">Cell membrane</location>
        <topology evidence="1">Multi-pass membrane protein</topology>
    </subcellularLocation>
</comment>
<keyword evidence="3 6" id="KW-0812">Transmembrane</keyword>
<evidence type="ECO:0000256" key="1">
    <source>
        <dbReference type="ARBA" id="ARBA00004651"/>
    </source>
</evidence>
<dbReference type="SUPFAM" id="SSF103473">
    <property type="entry name" value="MFS general substrate transporter"/>
    <property type="match status" value="1"/>
</dbReference>
<feature type="transmembrane region" description="Helical" evidence="6">
    <location>
        <begin position="115"/>
        <end position="136"/>
    </location>
</feature>
<dbReference type="InterPro" id="IPR036259">
    <property type="entry name" value="MFS_trans_sf"/>
</dbReference>
<gene>
    <name evidence="8" type="ORF">JOF46_000885</name>
</gene>
<keyword evidence="2" id="KW-1003">Cell membrane</keyword>
<feature type="transmembrane region" description="Helical" evidence="6">
    <location>
        <begin position="20"/>
        <end position="40"/>
    </location>
</feature>
<feature type="transmembrane region" description="Helical" evidence="6">
    <location>
        <begin position="294"/>
        <end position="314"/>
    </location>
</feature>
<feature type="transmembrane region" description="Helical" evidence="6">
    <location>
        <begin position="262"/>
        <end position="282"/>
    </location>
</feature>
<evidence type="ECO:0000256" key="2">
    <source>
        <dbReference type="ARBA" id="ARBA00022475"/>
    </source>
</evidence>
<dbReference type="Proteomes" id="UP000766570">
    <property type="component" value="Unassembled WGS sequence"/>
</dbReference>
<dbReference type="Pfam" id="PF07690">
    <property type="entry name" value="MFS_1"/>
    <property type="match status" value="1"/>
</dbReference>
<dbReference type="EMBL" id="JAGIOE010000001">
    <property type="protein sequence ID" value="MBP2372973.1"/>
    <property type="molecule type" value="Genomic_DNA"/>
</dbReference>
<evidence type="ECO:0000313" key="8">
    <source>
        <dbReference type="EMBL" id="MBP2372973.1"/>
    </source>
</evidence>
<dbReference type="Gene3D" id="1.20.1250.20">
    <property type="entry name" value="MFS general substrate transporter like domains"/>
    <property type="match status" value="1"/>
</dbReference>
<evidence type="ECO:0000313" key="9">
    <source>
        <dbReference type="Proteomes" id="UP000766570"/>
    </source>
</evidence>
<sequence length="418" mass="43160">MSEGRTPLTLTASPVQHAPAGTAAWVAIVAAGVSAGLHLWKLPAALPLVQAEMGFSLLFAGVLLGVFQGAGILAGLLVSFLSELIGQRRILVAGLLFLVVGSVLGAVSTQTGVLLVSRVLEGLGFILPAVVGPGLIRSHAPAASLNRAFGWWSSFQGIAILTGLIGSAFFLQVASWQALWLLMAALSLVPVVLVVRFVPTDVHTGSRRAVPGLKRIGVTVRSGRVWIAGLVFACYTVQWTAVLGFLPTIYEQGGVEGVGPGVLTAVVGGMNAVGALATGGLMQRGVPARMLINLGFGLMAVTGVLTFALDWSWVSGGMSWQLLCIILFSCAGALVPTTLTRMAVELVPAGGSASATMGLMQQIFNIGNFAGPVAIAWLATATGGWSATWWMTSGFAALGILLALALSERRLGLQLVQT</sequence>
<dbReference type="RefSeq" id="WP_209906215.1">
    <property type="nucleotide sequence ID" value="NZ_BAAAMI010000019.1"/>
</dbReference>
<dbReference type="InterPro" id="IPR020846">
    <property type="entry name" value="MFS_dom"/>
</dbReference>
<dbReference type="InterPro" id="IPR050189">
    <property type="entry name" value="MFS_Efflux_Transporters"/>
</dbReference>
<evidence type="ECO:0000256" key="4">
    <source>
        <dbReference type="ARBA" id="ARBA00022989"/>
    </source>
</evidence>
<comment type="caution">
    <text evidence="8">The sequence shown here is derived from an EMBL/GenBank/DDBJ whole genome shotgun (WGS) entry which is preliminary data.</text>
</comment>